<feature type="domain" description="Lsr2 DNA-binding" evidence="3">
    <location>
        <begin position="75"/>
        <end position="109"/>
    </location>
</feature>
<keyword evidence="5" id="KW-1185">Reference proteome</keyword>
<dbReference type="Pfam" id="PF11774">
    <property type="entry name" value="Lsr2"/>
    <property type="match status" value="1"/>
</dbReference>
<feature type="domain" description="Lsr2 dimerization" evidence="2">
    <location>
        <begin position="1"/>
        <end position="58"/>
    </location>
</feature>
<dbReference type="InterPro" id="IPR055370">
    <property type="entry name" value="Lsr2_DNA-bd"/>
</dbReference>
<dbReference type="GO" id="GO:0003677">
    <property type="term" value="F:DNA binding"/>
    <property type="evidence" value="ECO:0007669"/>
    <property type="project" value="UniProtKB-KW"/>
</dbReference>
<evidence type="ECO:0000313" key="5">
    <source>
        <dbReference type="Proteomes" id="UP000225548"/>
    </source>
</evidence>
<accession>A0A2A9E5G7</accession>
<dbReference type="AlphaFoldDB" id="A0A2A9E5G7"/>
<proteinExistence type="predicted"/>
<dbReference type="InterPro" id="IPR024412">
    <property type="entry name" value="Lsr2_dim_dom"/>
</dbReference>
<evidence type="ECO:0000259" key="2">
    <source>
        <dbReference type="Pfam" id="PF11774"/>
    </source>
</evidence>
<dbReference type="InterPro" id="IPR036625">
    <property type="entry name" value="E3-bd_dom_sf"/>
</dbReference>
<dbReference type="Gene3D" id="3.30.60.230">
    <property type="entry name" value="Lsr2, dimerization domain"/>
    <property type="match status" value="1"/>
</dbReference>
<name>A0A2A9E5G7_9MICO</name>
<dbReference type="Pfam" id="PF23359">
    <property type="entry name" value="Lsr2_DNA-bd"/>
    <property type="match status" value="1"/>
</dbReference>
<evidence type="ECO:0000313" key="4">
    <source>
        <dbReference type="EMBL" id="PFG34297.1"/>
    </source>
</evidence>
<organism evidence="4 5">
    <name type="scientific">Sanguibacter antarcticus</name>
    <dbReference type="NCBI Taxonomy" id="372484"/>
    <lineage>
        <taxon>Bacteria</taxon>
        <taxon>Bacillati</taxon>
        <taxon>Actinomycetota</taxon>
        <taxon>Actinomycetes</taxon>
        <taxon>Micrococcales</taxon>
        <taxon>Sanguibacteraceae</taxon>
        <taxon>Sanguibacter</taxon>
    </lineage>
</organism>
<protein>
    <submittedName>
        <fullName evidence="4">Lsr2 protein</fullName>
    </submittedName>
</protein>
<gene>
    <name evidence="4" type="ORF">ATL42_2203</name>
</gene>
<evidence type="ECO:0000256" key="1">
    <source>
        <dbReference type="ARBA" id="ARBA00023125"/>
    </source>
</evidence>
<evidence type="ECO:0000259" key="3">
    <source>
        <dbReference type="Pfam" id="PF23359"/>
    </source>
</evidence>
<sequence length="111" mass="11794">MAQRVVVELTSDLSGDIAQETVSFSLDGVAYEIELTGGEASDLRESLATYVSGGRKVGRNAPTARSTRRHATTSDYDASAVRAWAASRGIEVSGRGRISQSVLAQYREAGN</sequence>
<dbReference type="OrthoDB" id="4113332at2"/>
<dbReference type="RefSeq" id="WP_098455355.1">
    <property type="nucleotide sequence ID" value="NZ_PDJG01000001.1"/>
</dbReference>
<dbReference type="EMBL" id="PDJG01000001">
    <property type="protein sequence ID" value="PFG34297.1"/>
    <property type="molecule type" value="Genomic_DNA"/>
</dbReference>
<dbReference type="Proteomes" id="UP000225548">
    <property type="component" value="Unassembled WGS sequence"/>
</dbReference>
<dbReference type="Gene3D" id="4.10.320.10">
    <property type="entry name" value="E3-binding domain"/>
    <property type="match status" value="1"/>
</dbReference>
<dbReference type="InterPro" id="IPR042261">
    <property type="entry name" value="Lsr2-like_dimerization"/>
</dbReference>
<reference evidence="4 5" key="1">
    <citation type="submission" date="2017-10" db="EMBL/GenBank/DDBJ databases">
        <title>Sequencing the genomes of 1000 actinobacteria strains.</title>
        <authorList>
            <person name="Klenk H.-P."/>
        </authorList>
    </citation>
    <scope>NUCLEOTIDE SEQUENCE [LARGE SCALE GENOMIC DNA]</scope>
    <source>
        <strain evidence="4 5">DSM 18966</strain>
    </source>
</reference>
<keyword evidence="1" id="KW-0238">DNA-binding</keyword>
<comment type="caution">
    <text evidence="4">The sequence shown here is derived from an EMBL/GenBank/DDBJ whole genome shotgun (WGS) entry which is preliminary data.</text>
</comment>
<dbReference type="GO" id="GO:0016746">
    <property type="term" value="F:acyltransferase activity"/>
    <property type="evidence" value="ECO:0007669"/>
    <property type="project" value="InterPro"/>
</dbReference>